<reference evidence="1" key="2">
    <citation type="journal article" date="2023" name="BMC Genomics">
        <title>Pest status, molecular evolution, and epigenetic factors derived from the genome assembly of Frankliniella fusca, a thysanopteran phytovirus vector.</title>
        <authorList>
            <person name="Catto M.A."/>
            <person name="Labadie P.E."/>
            <person name="Jacobson A.L."/>
            <person name="Kennedy G.G."/>
            <person name="Srinivasan R."/>
            <person name="Hunt B.G."/>
        </authorList>
    </citation>
    <scope>NUCLEOTIDE SEQUENCE</scope>
    <source>
        <strain evidence="1">PL_HMW_Pooled</strain>
    </source>
</reference>
<name>A0AAE1HUJ6_9NEOP</name>
<protein>
    <submittedName>
        <fullName evidence="1">Protein SOB FIVE-LIKE 4</fullName>
    </submittedName>
</protein>
<gene>
    <name evidence="1" type="ORF">KUF71_016014</name>
</gene>
<evidence type="ECO:0000313" key="1">
    <source>
        <dbReference type="EMBL" id="KAK3927729.1"/>
    </source>
</evidence>
<proteinExistence type="predicted"/>
<dbReference type="AlphaFoldDB" id="A0AAE1HUJ6"/>
<dbReference type="EMBL" id="JAHWGI010001300">
    <property type="protein sequence ID" value="KAK3927729.1"/>
    <property type="molecule type" value="Genomic_DNA"/>
</dbReference>
<keyword evidence="2" id="KW-1185">Reference proteome</keyword>
<accession>A0AAE1HUJ6</accession>
<evidence type="ECO:0000313" key="2">
    <source>
        <dbReference type="Proteomes" id="UP001219518"/>
    </source>
</evidence>
<comment type="caution">
    <text evidence="1">The sequence shown here is derived from an EMBL/GenBank/DDBJ whole genome shotgun (WGS) entry which is preliminary data.</text>
</comment>
<dbReference type="Proteomes" id="UP001219518">
    <property type="component" value="Unassembled WGS sequence"/>
</dbReference>
<sequence length="88" mass="9936">MELCNQNKEDRSWHAEYPTSTLERTYLPSCDEVAVCRSIFRGGRHCSALRILRGPGALTDDCIASCAWTGPHYSRLHGRENSLNMLLP</sequence>
<organism evidence="1 2">
    <name type="scientific">Frankliniella fusca</name>
    <dbReference type="NCBI Taxonomy" id="407009"/>
    <lineage>
        <taxon>Eukaryota</taxon>
        <taxon>Metazoa</taxon>
        <taxon>Ecdysozoa</taxon>
        <taxon>Arthropoda</taxon>
        <taxon>Hexapoda</taxon>
        <taxon>Insecta</taxon>
        <taxon>Pterygota</taxon>
        <taxon>Neoptera</taxon>
        <taxon>Paraneoptera</taxon>
        <taxon>Thysanoptera</taxon>
        <taxon>Terebrantia</taxon>
        <taxon>Thripoidea</taxon>
        <taxon>Thripidae</taxon>
        <taxon>Frankliniella</taxon>
    </lineage>
</organism>
<reference evidence="1" key="1">
    <citation type="submission" date="2021-07" db="EMBL/GenBank/DDBJ databases">
        <authorList>
            <person name="Catto M.A."/>
            <person name="Jacobson A."/>
            <person name="Kennedy G."/>
            <person name="Labadie P."/>
            <person name="Hunt B.G."/>
            <person name="Srinivasan R."/>
        </authorList>
    </citation>
    <scope>NUCLEOTIDE SEQUENCE</scope>
    <source>
        <strain evidence="1">PL_HMW_Pooled</strain>
        <tissue evidence="1">Head</tissue>
    </source>
</reference>